<dbReference type="EMBL" id="BSXU01002605">
    <property type="protein sequence ID" value="GMG38756.1"/>
    <property type="molecule type" value="Genomic_DNA"/>
</dbReference>
<dbReference type="AlphaFoldDB" id="A0A9W7DGH9"/>
<feature type="compositionally biased region" description="Basic residues" evidence="1">
    <location>
        <begin position="10"/>
        <end position="35"/>
    </location>
</feature>
<evidence type="ECO:0000313" key="2">
    <source>
        <dbReference type="EMBL" id="GMG38756.1"/>
    </source>
</evidence>
<organism evidence="2 3">
    <name type="scientific">Ambrosiozyma monospora</name>
    <name type="common">Yeast</name>
    <name type="synonym">Endomycopsis monosporus</name>
    <dbReference type="NCBI Taxonomy" id="43982"/>
    <lineage>
        <taxon>Eukaryota</taxon>
        <taxon>Fungi</taxon>
        <taxon>Dikarya</taxon>
        <taxon>Ascomycota</taxon>
        <taxon>Saccharomycotina</taxon>
        <taxon>Pichiomycetes</taxon>
        <taxon>Pichiales</taxon>
        <taxon>Pichiaceae</taxon>
        <taxon>Ambrosiozyma</taxon>
    </lineage>
</organism>
<proteinExistence type="predicted"/>
<comment type="caution">
    <text evidence="2">The sequence shown here is derived from an EMBL/GenBank/DDBJ whole genome shotgun (WGS) entry which is preliminary data.</text>
</comment>
<feature type="region of interest" description="Disordered" evidence="1">
    <location>
        <begin position="1"/>
        <end position="40"/>
    </location>
</feature>
<evidence type="ECO:0000313" key="3">
    <source>
        <dbReference type="Proteomes" id="UP001165063"/>
    </source>
</evidence>
<dbReference type="Proteomes" id="UP001165063">
    <property type="component" value="Unassembled WGS sequence"/>
</dbReference>
<name>A0A9W7DGH9_AMBMO</name>
<keyword evidence="3" id="KW-1185">Reference proteome</keyword>
<gene>
    <name evidence="2" type="ORF">Amon01_000501800</name>
</gene>
<protein>
    <submittedName>
        <fullName evidence="2">Unnamed protein product</fullName>
    </submittedName>
</protein>
<evidence type="ECO:0000256" key="1">
    <source>
        <dbReference type="SAM" id="MobiDB-lite"/>
    </source>
</evidence>
<reference evidence="2" key="1">
    <citation type="submission" date="2023-04" db="EMBL/GenBank/DDBJ databases">
        <title>Ambrosiozyma monospora NBRC 1965.</title>
        <authorList>
            <person name="Ichikawa N."/>
            <person name="Sato H."/>
            <person name="Tonouchi N."/>
        </authorList>
    </citation>
    <scope>NUCLEOTIDE SEQUENCE</scope>
    <source>
        <strain evidence="2">NBRC 1965</strain>
    </source>
</reference>
<accession>A0A9W7DGH9</accession>
<sequence>MAPIMNKNKPAFHRTKETRKRRKKGTGERRHHKPLKGKDLIKKTQEVKKEIQLQKIKLVQVKEKTKEVLTKLDSKIDEKLDLKLVRELVKVGVPANDDDEGVQRQLVKCGELFKRSNDAYSLRL</sequence>